<protein>
    <submittedName>
        <fullName evidence="10">YegS/Rv2252/BmrU family lipid kinase</fullName>
    </submittedName>
</protein>
<dbReference type="AlphaFoldDB" id="A0AAE3AN13"/>
<name>A0AAE3AN13_9FIRM</name>
<evidence type="ECO:0000256" key="6">
    <source>
        <dbReference type="ARBA" id="ARBA00023098"/>
    </source>
</evidence>
<dbReference type="InterPro" id="IPR017438">
    <property type="entry name" value="ATP-NAD_kinase_N"/>
</dbReference>
<evidence type="ECO:0000259" key="9">
    <source>
        <dbReference type="PROSITE" id="PS50146"/>
    </source>
</evidence>
<evidence type="ECO:0000313" key="10">
    <source>
        <dbReference type="EMBL" id="MCC2137588.1"/>
    </source>
</evidence>
<dbReference type="InterPro" id="IPR001206">
    <property type="entry name" value="Diacylglycerol_kinase_cat_dom"/>
</dbReference>
<comment type="cofactor">
    <cofactor evidence="1">
        <name>Mg(2+)</name>
        <dbReference type="ChEBI" id="CHEBI:18420"/>
    </cofactor>
</comment>
<keyword evidence="11" id="KW-1185">Reference proteome</keyword>
<comment type="caution">
    <text evidence="10">The sequence shown here is derived from an EMBL/GenBank/DDBJ whole genome shotgun (WGS) entry which is preliminary data.</text>
</comment>
<keyword evidence="8" id="KW-1208">Phospholipid metabolism</keyword>
<evidence type="ECO:0000313" key="11">
    <source>
        <dbReference type="Proteomes" id="UP001199424"/>
    </source>
</evidence>
<evidence type="ECO:0000256" key="3">
    <source>
        <dbReference type="ARBA" id="ARBA00022516"/>
    </source>
</evidence>
<proteinExistence type="inferred from homology"/>
<accession>A0AAE3AN13</accession>
<evidence type="ECO:0000256" key="4">
    <source>
        <dbReference type="ARBA" id="ARBA00022723"/>
    </source>
</evidence>
<dbReference type="InterPro" id="IPR005218">
    <property type="entry name" value="Diacylglycerol/lipid_kinase"/>
</dbReference>
<keyword evidence="4" id="KW-0479">Metal-binding</keyword>
<dbReference type="Pfam" id="PF00781">
    <property type="entry name" value="DAGK_cat"/>
    <property type="match status" value="1"/>
</dbReference>
<dbReference type="PROSITE" id="PS50146">
    <property type="entry name" value="DAGK"/>
    <property type="match status" value="1"/>
</dbReference>
<evidence type="ECO:0000256" key="1">
    <source>
        <dbReference type="ARBA" id="ARBA00001946"/>
    </source>
</evidence>
<dbReference type="Proteomes" id="UP001199424">
    <property type="component" value="Unassembled WGS sequence"/>
</dbReference>
<feature type="domain" description="DAGKc" evidence="9">
    <location>
        <begin position="10"/>
        <end position="142"/>
    </location>
</feature>
<dbReference type="RefSeq" id="WP_308449776.1">
    <property type="nucleotide sequence ID" value="NZ_JAJEQC010000012.1"/>
</dbReference>
<dbReference type="Gene3D" id="2.60.200.40">
    <property type="match status" value="1"/>
</dbReference>
<dbReference type="EMBL" id="JAJEQC010000012">
    <property type="protein sequence ID" value="MCC2137588.1"/>
    <property type="molecule type" value="Genomic_DNA"/>
</dbReference>
<dbReference type="PANTHER" id="PTHR12358">
    <property type="entry name" value="SPHINGOSINE KINASE"/>
    <property type="match status" value="1"/>
</dbReference>
<keyword evidence="10" id="KW-0418">Kinase</keyword>
<dbReference type="NCBIfam" id="TIGR00147">
    <property type="entry name" value="YegS/Rv2252/BmrU family lipid kinase"/>
    <property type="match status" value="1"/>
</dbReference>
<dbReference type="SUPFAM" id="SSF111331">
    <property type="entry name" value="NAD kinase/diacylglycerol kinase-like"/>
    <property type="match status" value="1"/>
</dbReference>
<comment type="similarity">
    <text evidence="2">Belongs to the diacylglycerol/lipid kinase family.</text>
</comment>
<evidence type="ECO:0000256" key="7">
    <source>
        <dbReference type="ARBA" id="ARBA00023209"/>
    </source>
</evidence>
<keyword evidence="10" id="KW-0808">Transferase</keyword>
<keyword evidence="5" id="KW-0460">Magnesium</keyword>
<dbReference type="InterPro" id="IPR016064">
    <property type="entry name" value="NAD/diacylglycerol_kinase_sf"/>
</dbReference>
<dbReference type="GO" id="GO:0004143">
    <property type="term" value="F:ATP-dependent diacylglycerol kinase activity"/>
    <property type="evidence" value="ECO:0007669"/>
    <property type="project" value="TreeGrafter"/>
</dbReference>
<dbReference type="SMART" id="SM00046">
    <property type="entry name" value="DAGKc"/>
    <property type="match status" value="1"/>
</dbReference>
<keyword evidence="7" id="KW-0594">Phospholipid biosynthesis</keyword>
<dbReference type="InterPro" id="IPR050187">
    <property type="entry name" value="Lipid_Phosphate_FormReg"/>
</dbReference>
<keyword evidence="6" id="KW-0443">Lipid metabolism</keyword>
<evidence type="ECO:0000256" key="2">
    <source>
        <dbReference type="ARBA" id="ARBA00005983"/>
    </source>
</evidence>
<dbReference type="Gene3D" id="3.40.50.10330">
    <property type="entry name" value="Probable inorganic polyphosphate/atp-NAD kinase, domain 1"/>
    <property type="match status" value="1"/>
</dbReference>
<keyword evidence="3" id="KW-0444">Lipid biosynthesis</keyword>
<dbReference type="GO" id="GO:0005524">
    <property type="term" value="F:ATP binding"/>
    <property type="evidence" value="ECO:0007669"/>
    <property type="project" value="InterPro"/>
</dbReference>
<reference evidence="10" key="1">
    <citation type="submission" date="2021-10" db="EMBL/GenBank/DDBJ databases">
        <title>Anaerobic single-cell dispensing facilitates the cultivation of human gut bacteria.</title>
        <authorList>
            <person name="Afrizal A."/>
        </authorList>
    </citation>
    <scope>NUCLEOTIDE SEQUENCE</scope>
    <source>
        <strain evidence="10">CLA-AA-H250</strain>
    </source>
</reference>
<gene>
    <name evidence="10" type="ORF">LKD31_11280</name>
</gene>
<evidence type="ECO:0000256" key="5">
    <source>
        <dbReference type="ARBA" id="ARBA00022842"/>
    </source>
</evidence>
<sequence>MDKNLEYEPVRGAHILMIVNPVSGRISGEHTADKLEAWLKENGAAVDRFETTETENGSGYTAKLAENDYARVVVLGGDGTLNAVLNGMLHRALRTPITYLPSGTTNDFAQTLGIQKHLLDPYKSFTETEDRLIDAGKFGDGYFSYVASFGLFTKCSYATPRTMKRLLGHFAYVLEGMKDLHALDVTPLTVTADGKFFEGAYIFGAFSNSLSIGGMLKYDENSVDMNDGKLEMLLIRKPETLPDLHRLILALKNNDFSDKHIDFASASTFRLHAAAGFDWSIDGEYAAGGIDTVIRCVKDAVCIAAPRVENG</sequence>
<dbReference type="GO" id="GO:0008654">
    <property type="term" value="P:phospholipid biosynthetic process"/>
    <property type="evidence" value="ECO:0007669"/>
    <property type="project" value="UniProtKB-KW"/>
</dbReference>
<dbReference type="GO" id="GO:0005886">
    <property type="term" value="C:plasma membrane"/>
    <property type="evidence" value="ECO:0007669"/>
    <property type="project" value="TreeGrafter"/>
</dbReference>
<dbReference type="PANTHER" id="PTHR12358:SF106">
    <property type="entry name" value="LIPID KINASE YEGS"/>
    <property type="match status" value="1"/>
</dbReference>
<dbReference type="GO" id="GO:0046872">
    <property type="term" value="F:metal ion binding"/>
    <property type="evidence" value="ECO:0007669"/>
    <property type="project" value="UniProtKB-KW"/>
</dbReference>
<organism evidence="10 11">
    <name type="scientific">Hominenteromicrobium mulieris</name>
    <dbReference type="NCBI Taxonomy" id="2885357"/>
    <lineage>
        <taxon>Bacteria</taxon>
        <taxon>Bacillati</taxon>
        <taxon>Bacillota</taxon>
        <taxon>Clostridia</taxon>
        <taxon>Eubacteriales</taxon>
        <taxon>Oscillospiraceae</taxon>
        <taxon>Hominenteromicrobium</taxon>
    </lineage>
</organism>
<evidence type="ECO:0000256" key="8">
    <source>
        <dbReference type="ARBA" id="ARBA00023264"/>
    </source>
</evidence>